<evidence type="ECO:0000256" key="1">
    <source>
        <dbReference type="PROSITE-ProRule" id="PRU00259"/>
    </source>
</evidence>
<comment type="caution">
    <text evidence="3">The sequence shown here is derived from an EMBL/GenBank/DDBJ whole genome shotgun (WGS) entry which is preliminary data.</text>
</comment>
<sequence length="358" mass="37395">MESVVARGGPPEFRRRMERRCSSSSSDSGSVFSDCRSERSDDLALPESPSCGVEPSSLHRFLFSSSGCSDDDIQSLVSDLKSISVESQRRAAMGLRLLAKPSTETRIRIAEAGAVAPLVSLVSHPDPQLQEHAVTAILNLSLCEENKAAIAAAGAVPNLVRALGTGTLTACGNAACALLRLADLTDLPAAIGCCGAIPPLVDLLQKGGARGKKDAATALFALLAVEENAALAAEAGVVRPLLELMADPESGVEDKAAYVLLRVLAAPKGRAAAVDEGGVAVLVDMLEMGSKRQKEVAVLSLLEICEENEAYRMIVVREGAIPPLVALSHSSFRRVKEKAGNAIGCVVARKHGAATVQR</sequence>
<proteinExistence type="predicted"/>
<dbReference type="AlphaFoldDB" id="A0A8J5GTT1"/>
<dbReference type="Pfam" id="PF00514">
    <property type="entry name" value="Arm"/>
    <property type="match status" value="1"/>
</dbReference>
<keyword evidence="4" id="KW-1185">Reference proteome</keyword>
<dbReference type="EMBL" id="JACMSC010000008">
    <property type="protein sequence ID" value="KAG6509686.1"/>
    <property type="molecule type" value="Genomic_DNA"/>
</dbReference>
<protein>
    <recommendedName>
        <fullName evidence="5">U-box domain-containing protein 4</fullName>
    </recommendedName>
</protein>
<reference evidence="3 4" key="1">
    <citation type="submission" date="2020-08" db="EMBL/GenBank/DDBJ databases">
        <title>Plant Genome Project.</title>
        <authorList>
            <person name="Zhang R.-G."/>
        </authorList>
    </citation>
    <scope>NUCLEOTIDE SEQUENCE [LARGE SCALE GENOMIC DNA]</scope>
    <source>
        <tissue evidence="3">Rhizome</tissue>
    </source>
</reference>
<gene>
    <name evidence="3" type="ORF">ZIOFF_027686</name>
</gene>
<feature type="compositionally biased region" description="Basic and acidic residues" evidence="2">
    <location>
        <begin position="12"/>
        <end position="21"/>
    </location>
</feature>
<name>A0A8J5GTT1_ZINOF</name>
<evidence type="ECO:0000313" key="4">
    <source>
        <dbReference type="Proteomes" id="UP000734854"/>
    </source>
</evidence>
<evidence type="ECO:0000256" key="2">
    <source>
        <dbReference type="SAM" id="MobiDB-lite"/>
    </source>
</evidence>
<dbReference type="InterPro" id="IPR000225">
    <property type="entry name" value="Armadillo"/>
</dbReference>
<feature type="region of interest" description="Disordered" evidence="2">
    <location>
        <begin position="1"/>
        <end position="49"/>
    </location>
</feature>
<dbReference type="PROSITE" id="PS50176">
    <property type="entry name" value="ARM_REPEAT"/>
    <property type="match status" value="1"/>
</dbReference>
<dbReference type="PANTHER" id="PTHR23315:SF64">
    <property type="entry name" value="ARM REPEAT SUPERFAMILY PROTEIN"/>
    <property type="match status" value="1"/>
</dbReference>
<dbReference type="SMART" id="SM00185">
    <property type="entry name" value="ARM"/>
    <property type="match status" value="6"/>
</dbReference>
<accession>A0A8J5GTT1</accession>
<dbReference type="PANTHER" id="PTHR23315">
    <property type="entry name" value="U BOX DOMAIN-CONTAINING"/>
    <property type="match status" value="1"/>
</dbReference>
<feature type="repeat" description="ARM" evidence="1">
    <location>
        <begin position="113"/>
        <end position="155"/>
    </location>
</feature>
<evidence type="ECO:0000313" key="3">
    <source>
        <dbReference type="EMBL" id="KAG6509686.1"/>
    </source>
</evidence>
<feature type="compositionally biased region" description="Low complexity" evidence="2">
    <location>
        <begin position="22"/>
        <end position="34"/>
    </location>
</feature>
<organism evidence="3 4">
    <name type="scientific">Zingiber officinale</name>
    <name type="common">Ginger</name>
    <name type="synonym">Amomum zingiber</name>
    <dbReference type="NCBI Taxonomy" id="94328"/>
    <lineage>
        <taxon>Eukaryota</taxon>
        <taxon>Viridiplantae</taxon>
        <taxon>Streptophyta</taxon>
        <taxon>Embryophyta</taxon>
        <taxon>Tracheophyta</taxon>
        <taxon>Spermatophyta</taxon>
        <taxon>Magnoliopsida</taxon>
        <taxon>Liliopsida</taxon>
        <taxon>Zingiberales</taxon>
        <taxon>Zingiberaceae</taxon>
        <taxon>Zingiber</taxon>
    </lineage>
</organism>
<evidence type="ECO:0008006" key="5">
    <source>
        <dbReference type="Google" id="ProtNLM"/>
    </source>
</evidence>
<dbReference type="Proteomes" id="UP000734854">
    <property type="component" value="Unassembled WGS sequence"/>
</dbReference>